<dbReference type="Proteomes" id="UP000008385">
    <property type="component" value="Chromosome"/>
</dbReference>
<dbReference type="KEGG" id="rta:Rta_30030"/>
<feature type="compositionally biased region" description="Basic and acidic residues" evidence="1">
    <location>
        <begin position="29"/>
        <end position="41"/>
    </location>
</feature>
<dbReference type="EMBL" id="CP000245">
    <property type="protein sequence ID" value="AEG94111.1"/>
    <property type="molecule type" value="Genomic_DNA"/>
</dbReference>
<name>F5XW08_RAMTT</name>
<protein>
    <recommendedName>
        <fullName evidence="4">Type III effector protein</fullName>
    </recommendedName>
</protein>
<gene>
    <name evidence="2" type="ordered locus">Rta_30030</name>
</gene>
<feature type="region of interest" description="Disordered" evidence="1">
    <location>
        <begin position="1"/>
        <end position="61"/>
    </location>
</feature>
<reference evidence="2 3" key="2">
    <citation type="journal article" date="2011" name="PLoS ONE">
        <title>The Cyst-Dividing Bacterium Ramlibacter tataouinensis TTB310 Genome Reveals a Well-Stocked Toolbox for Adaptation to a Desert Environment.</title>
        <authorList>
            <person name="De Luca G."/>
            <person name="Barakat M."/>
            <person name="Ortet P."/>
            <person name="Fochesato S."/>
            <person name="Jourlin-Castelli C."/>
            <person name="Ansaldi M."/>
            <person name="Py B."/>
            <person name="Fichant G."/>
            <person name="Coutinho P.M."/>
            <person name="Voulhoux R."/>
            <person name="Bastien O."/>
            <person name="Marechal E."/>
            <person name="Henrissat B."/>
            <person name="Quentin Y."/>
            <person name="Noirot P."/>
            <person name="Filloux A."/>
            <person name="Mejean V."/>
            <person name="Dubow M.S."/>
            <person name="Barras F."/>
            <person name="Barbe V."/>
            <person name="Weissenbach J."/>
            <person name="Mihalcescu I."/>
            <person name="Vermeglio A."/>
            <person name="Achouak W."/>
            <person name="Heulin T."/>
        </authorList>
    </citation>
    <scope>NUCLEOTIDE SEQUENCE [LARGE SCALE GENOMIC DNA]</scope>
    <source>
        <strain evidence="3">ATCC BAA-407 / DSM 14655 / LMG 21543 / TTB310</strain>
    </source>
</reference>
<evidence type="ECO:0000313" key="2">
    <source>
        <dbReference type="EMBL" id="AEG94111.1"/>
    </source>
</evidence>
<evidence type="ECO:0000256" key="1">
    <source>
        <dbReference type="SAM" id="MobiDB-lite"/>
    </source>
</evidence>
<sequence length="1120" mass="119289">MTHPTRAAGSPPRSPEIQPHDGSNLPTVPERENIQHADTRRGMSAFDAPVRTSKGTGRAGVSRVNVGLASAGLNLSKTTGSSKPDVAGNPRADADLSGTGPLSKTTHWKINRKKQAALEGVSGIKFAAVPSTNPHSAPAMATEPGLRNGLAEHFGQSQATAALVDRIVDAVPQNTASERAPFKPQLLLGLALHTVCDRNFNDANAILDQIAAGQGSSQVFRMQRVLAETATGAATLGHMMGVQEPTRRDGLRDALKICSAMEVTGVLPAGDAGSVVDVVAAVSRESERRRLSHRIGSDDDVKPQLLSKALIYAHAKSEGRESEADVAPHKAAYVAWRKMNLTESGKGTDFNRAVGRMYKFKTYVDRADHGPRTMTNLLKELGMLFPQAVGKHRDPLTEARYGSLGAKMWTLLAEAQAFREVVTDSISPMRDHLDARLAKPEVLGNAGELNKQLANAAMLDVFAYLKRDDVAVPEQAVLAHAQKLHEALQGAAPFQPEMVLAHLRDFATPGKLQREVMEDEGGFFATKSATHLNKLRLRLSSLEELSEDLRAEFPLENPVDMTQLLEMRRRSQQLRGDNDADPVERQRVQHQLLHMTPVLLGEARAIAKGAEPGIPLFKFSDLIRGFTSAPRMGPTSEDAERVLKAVSGGKDESITNFASGGGGGINITPIVAMNALSALGYGGPAVLPTMRAEHGKKAKITVGDTLTGSRMFIGTESSTTIAGGLGGAIGYALPMGVAAVFAGFSAGKSWSPAEGLSLTVRIGTPGWEQKSMGLVDFMFRQARPAEGGTVPGDQSEIWERFSDRFGDDPHVGASWVNDDASSKFASASAGATARANTGSGTTIGASAYVALTYGTSKVDRKTQAVAGDVNTSVRGSALTATAGLGVPIATPQAPIKGDDVAGMLAVTPLAGVSVETQLSGGSAIARLARNDDGSFSAFPSQLIMGRKRPDELLSALRTPEIRASWLQRLVDLAPTPLAQEEAEAKLQRFEQAVAKVPRGGEQLFGIVTTMNPIVSDMRTDYEEVKNTLRGIGLPRSETRNLRPAASAEIQRLQGEDSHLLNDLGNWLDTAAYAFESGGRTNNTWIDFGMKLGKQAYASGDRLPALLVAARDEDFMPAVRT</sequence>
<evidence type="ECO:0000313" key="3">
    <source>
        <dbReference type="Proteomes" id="UP000008385"/>
    </source>
</evidence>
<accession>F5XW08</accession>
<dbReference type="AlphaFoldDB" id="F5XW08"/>
<evidence type="ECO:0008006" key="4">
    <source>
        <dbReference type="Google" id="ProtNLM"/>
    </source>
</evidence>
<keyword evidence="3" id="KW-1185">Reference proteome</keyword>
<reference evidence="3" key="1">
    <citation type="submission" date="2006-01" db="EMBL/GenBank/DDBJ databases">
        <title>Genome of the cyst-dividing bacterium Ramlibacter tataouinensis.</title>
        <authorList>
            <person name="Barakat M."/>
            <person name="Ortet P."/>
            <person name="De Luca G."/>
            <person name="Jourlin-Castelli C."/>
            <person name="Ansaldi M."/>
            <person name="Py B."/>
            <person name="Fichant G."/>
            <person name="Coutinho P."/>
            <person name="Voulhoux R."/>
            <person name="Bastien O."/>
            <person name="Roy S."/>
            <person name="Marechal E."/>
            <person name="Henrissat B."/>
            <person name="Quentin Y."/>
            <person name="Noirot P."/>
            <person name="Filloux A."/>
            <person name="Mejean V."/>
            <person name="DuBow M."/>
            <person name="Barras F."/>
            <person name="Heulin T."/>
        </authorList>
    </citation>
    <scope>NUCLEOTIDE SEQUENCE [LARGE SCALE GENOMIC DNA]</scope>
    <source>
        <strain evidence="3">ATCC BAA-407 / DSM 14655 / LMG 21543 / TTB310</strain>
    </source>
</reference>
<proteinExistence type="predicted"/>
<organism evidence="2 3">
    <name type="scientific">Ramlibacter tataouinensis (strain ATCC BAA-407 / DSM 14655 / LMG 21543 / TTB310)</name>
    <dbReference type="NCBI Taxonomy" id="365046"/>
    <lineage>
        <taxon>Bacteria</taxon>
        <taxon>Pseudomonadati</taxon>
        <taxon>Pseudomonadota</taxon>
        <taxon>Betaproteobacteria</taxon>
        <taxon>Burkholderiales</taxon>
        <taxon>Comamonadaceae</taxon>
        <taxon>Ramlibacter</taxon>
    </lineage>
</organism>
<dbReference type="PATRIC" id="fig|365046.3.peg.3073"/>
<dbReference type="HOGENOM" id="CLU_280445_0_0_4"/>
<feature type="region of interest" description="Disordered" evidence="1">
    <location>
        <begin position="74"/>
        <end position="105"/>
    </location>
</feature>